<feature type="signal peptide" evidence="1">
    <location>
        <begin position="1"/>
        <end position="33"/>
    </location>
</feature>
<organism evidence="2 3">
    <name type="scientific">Caballeronia calidae</name>
    <dbReference type="NCBI Taxonomy" id="1777139"/>
    <lineage>
        <taxon>Bacteria</taxon>
        <taxon>Pseudomonadati</taxon>
        <taxon>Pseudomonadota</taxon>
        <taxon>Betaproteobacteria</taxon>
        <taxon>Burkholderiales</taxon>
        <taxon>Burkholderiaceae</taxon>
        <taxon>Caballeronia</taxon>
    </lineage>
</organism>
<dbReference type="GO" id="GO:0016787">
    <property type="term" value="F:hydrolase activity"/>
    <property type="evidence" value="ECO:0007669"/>
    <property type="project" value="UniProtKB-KW"/>
</dbReference>
<proteinExistence type="predicted"/>
<dbReference type="Proteomes" id="UP000071859">
    <property type="component" value="Unassembled WGS sequence"/>
</dbReference>
<sequence length="170" mass="17871">MSNEINKRRRRFMAKAAVTVGTMNLLLNGRANAQSSDATRNTGGTAAGTPINTIRHIDAGVRSIGYAEVGRAGGPFVILLHGGPYDIHSFADVAARLESTIHVYFTSNGARRHGGYAEATMTSVTGQSAVPIPTMSGARKQDASIGAMHSPLEPSSRFDVCSASVFVHGN</sequence>
<dbReference type="PROSITE" id="PS51318">
    <property type="entry name" value="TAT"/>
    <property type="match status" value="1"/>
</dbReference>
<keyword evidence="3" id="KW-1185">Reference proteome</keyword>
<dbReference type="SUPFAM" id="SSF53474">
    <property type="entry name" value="alpha/beta-Hydrolases"/>
    <property type="match status" value="1"/>
</dbReference>
<reference evidence="2" key="1">
    <citation type="submission" date="2016-01" db="EMBL/GenBank/DDBJ databases">
        <authorList>
            <person name="Peeters C."/>
        </authorList>
    </citation>
    <scope>NUCLEOTIDE SEQUENCE</scope>
    <source>
        <strain evidence="2">LMG 29321</strain>
    </source>
</reference>
<dbReference type="InterPro" id="IPR006311">
    <property type="entry name" value="TAT_signal"/>
</dbReference>
<comment type="caution">
    <text evidence="2">The sequence shown here is derived from an EMBL/GenBank/DDBJ whole genome shotgun (WGS) entry which is preliminary data.</text>
</comment>
<name>A0A158E9K1_9BURK</name>
<dbReference type="EMBL" id="FCOX02000054">
    <property type="protein sequence ID" value="SAL03571.1"/>
    <property type="molecule type" value="Genomic_DNA"/>
</dbReference>
<keyword evidence="2" id="KW-0378">Hydrolase</keyword>
<dbReference type="AlphaFoldDB" id="A0A158E9K1"/>
<dbReference type="InterPro" id="IPR029058">
    <property type="entry name" value="AB_hydrolase_fold"/>
</dbReference>
<evidence type="ECO:0000313" key="2">
    <source>
        <dbReference type="EMBL" id="SAL03571.1"/>
    </source>
</evidence>
<dbReference type="Gene3D" id="3.40.50.1820">
    <property type="entry name" value="alpha/beta hydrolase"/>
    <property type="match status" value="1"/>
</dbReference>
<evidence type="ECO:0000313" key="3">
    <source>
        <dbReference type="Proteomes" id="UP000071859"/>
    </source>
</evidence>
<dbReference type="OrthoDB" id="9780765at2"/>
<feature type="chain" id="PRO_5007624975" evidence="1">
    <location>
        <begin position="34"/>
        <end position="170"/>
    </location>
</feature>
<protein>
    <submittedName>
        <fullName evidence="2">Hydrolase</fullName>
    </submittedName>
</protein>
<accession>A0A158E9K1</accession>
<gene>
    <name evidence="2" type="ORF">AWB78_06629</name>
</gene>
<dbReference type="RefSeq" id="WP_062610723.1">
    <property type="nucleotide sequence ID" value="NZ_FCOX02000054.1"/>
</dbReference>
<keyword evidence="1" id="KW-0732">Signal</keyword>
<evidence type="ECO:0000256" key="1">
    <source>
        <dbReference type="SAM" id="SignalP"/>
    </source>
</evidence>